<dbReference type="PROSITE" id="PS51416">
    <property type="entry name" value="MIB_HERC2"/>
    <property type="match status" value="2"/>
</dbReference>
<evidence type="ECO:0000256" key="3">
    <source>
        <dbReference type="ARBA" id="ARBA00022490"/>
    </source>
</evidence>
<feature type="domain" description="MIB/HERC2" evidence="13">
    <location>
        <begin position="32"/>
        <end position="104"/>
    </location>
</feature>
<dbReference type="GO" id="GO:0005737">
    <property type="term" value="C:cytoplasm"/>
    <property type="evidence" value="ECO:0007669"/>
    <property type="project" value="UniProtKB-SubCell"/>
</dbReference>
<keyword evidence="9" id="KW-0862">Zinc</keyword>
<evidence type="ECO:0000313" key="14">
    <source>
        <dbReference type="EMBL" id="CAI8033706.1"/>
    </source>
</evidence>
<keyword evidence="8" id="KW-0833">Ubl conjugation pathway</keyword>
<keyword evidence="15" id="KW-1185">Reference proteome</keyword>
<proteinExistence type="predicted"/>
<evidence type="ECO:0000256" key="8">
    <source>
        <dbReference type="ARBA" id="ARBA00022786"/>
    </source>
</evidence>
<evidence type="ECO:0000313" key="15">
    <source>
        <dbReference type="Proteomes" id="UP001174909"/>
    </source>
</evidence>
<comment type="caution">
    <text evidence="14">The sequence shown here is derived from an EMBL/GenBank/DDBJ whole genome shotgun (WGS) entry which is preliminary data.</text>
</comment>
<feature type="domain" description="MIB/HERC2" evidence="13">
    <location>
        <begin position="174"/>
        <end position="257"/>
    </location>
</feature>
<dbReference type="Gene3D" id="1.25.40.20">
    <property type="entry name" value="Ankyrin repeat-containing domain"/>
    <property type="match status" value="2"/>
</dbReference>
<keyword evidence="6" id="KW-0677">Repeat</keyword>
<dbReference type="InterPro" id="IPR010606">
    <property type="entry name" value="Mib_Herc2"/>
</dbReference>
<dbReference type="FunFam" id="2.30.30.40:FF:000078">
    <property type="entry name" value="Putative e3 ubiquitin-protein ligase mib2"/>
    <property type="match status" value="1"/>
</dbReference>
<dbReference type="PANTHER" id="PTHR24202:SF4">
    <property type="entry name" value="E3 UBIQUITIN-PROTEIN LIGASE MIB2-RELATED"/>
    <property type="match status" value="1"/>
</dbReference>
<evidence type="ECO:0000256" key="10">
    <source>
        <dbReference type="PROSITE-ProRule" id="PRU00023"/>
    </source>
</evidence>
<dbReference type="GO" id="GO:0016567">
    <property type="term" value="P:protein ubiquitination"/>
    <property type="evidence" value="ECO:0007669"/>
    <property type="project" value="InterPro"/>
</dbReference>
<evidence type="ECO:0000256" key="9">
    <source>
        <dbReference type="ARBA" id="ARBA00022833"/>
    </source>
</evidence>
<dbReference type="PANTHER" id="PTHR24202">
    <property type="entry name" value="E3 UBIQUITIN-PROTEIN LIGASE MIB2"/>
    <property type="match status" value="1"/>
</dbReference>
<dbReference type="SUPFAM" id="SSF48403">
    <property type="entry name" value="Ankyrin repeat"/>
    <property type="match status" value="1"/>
</dbReference>
<feature type="domain" description="ZZ-type" evidence="12">
    <location>
        <begin position="111"/>
        <end position="163"/>
    </location>
</feature>
<feature type="repeat" description="ANK" evidence="10">
    <location>
        <begin position="462"/>
        <end position="495"/>
    </location>
</feature>
<evidence type="ECO:0000256" key="1">
    <source>
        <dbReference type="ARBA" id="ARBA00004496"/>
    </source>
</evidence>
<feature type="repeat" description="ANK" evidence="10">
    <location>
        <begin position="326"/>
        <end position="358"/>
    </location>
</feature>
<reference evidence="14" key="1">
    <citation type="submission" date="2023-03" db="EMBL/GenBank/DDBJ databases">
        <authorList>
            <person name="Steffen K."/>
            <person name="Cardenas P."/>
        </authorList>
    </citation>
    <scope>NUCLEOTIDE SEQUENCE</scope>
</reference>
<accession>A0AA35SRN3</accession>
<keyword evidence="10" id="KW-0040">ANK repeat</keyword>
<evidence type="ECO:0000256" key="5">
    <source>
        <dbReference type="ARBA" id="ARBA00022723"/>
    </source>
</evidence>
<organism evidence="14 15">
    <name type="scientific">Geodia barretti</name>
    <name type="common">Barrett's horny sponge</name>
    <dbReference type="NCBI Taxonomy" id="519541"/>
    <lineage>
        <taxon>Eukaryota</taxon>
        <taxon>Metazoa</taxon>
        <taxon>Porifera</taxon>
        <taxon>Demospongiae</taxon>
        <taxon>Heteroscleromorpha</taxon>
        <taxon>Tetractinellida</taxon>
        <taxon>Astrophorina</taxon>
        <taxon>Geodiidae</taxon>
        <taxon>Geodia</taxon>
    </lineage>
</organism>
<dbReference type="InterPro" id="IPR000433">
    <property type="entry name" value="Znf_ZZ"/>
</dbReference>
<evidence type="ECO:0000259" key="12">
    <source>
        <dbReference type="PROSITE" id="PS50135"/>
    </source>
</evidence>
<dbReference type="Proteomes" id="UP001174909">
    <property type="component" value="Unassembled WGS sequence"/>
</dbReference>
<dbReference type="GO" id="GO:0008270">
    <property type="term" value="F:zinc ion binding"/>
    <property type="evidence" value="ECO:0007669"/>
    <property type="project" value="UniProtKB-KW"/>
</dbReference>
<dbReference type="Pfam" id="PF06701">
    <property type="entry name" value="MIB_HERC2"/>
    <property type="match status" value="2"/>
</dbReference>
<evidence type="ECO:0000259" key="13">
    <source>
        <dbReference type="PROSITE" id="PS51416"/>
    </source>
</evidence>
<evidence type="ECO:0000256" key="11">
    <source>
        <dbReference type="PROSITE-ProRule" id="PRU00228"/>
    </source>
</evidence>
<dbReference type="InterPro" id="IPR036770">
    <property type="entry name" value="Ankyrin_rpt-contain_sf"/>
</dbReference>
<dbReference type="PROSITE" id="PS50135">
    <property type="entry name" value="ZF_ZZ_2"/>
    <property type="match status" value="1"/>
</dbReference>
<evidence type="ECO:0000256" key="2">
    <source>
        <dbReference type="ARBA" id="ARBA00004906"/>
    </source>
</evidence>
<dbReference type="InterPro" id="IPR002110">
    <property type="entry name" value="Ankyrin_rpt"/>
</dbReference>
<keyword evidence="4" id="KW-0808">Transferase</keyword>
<dbReference type="InterPro" id="IPR043145">
    <property type="entry name" value="Znf_ZZ_sf"/>
</dbReference>
<keyword evidence="7 11" id="KW-0863">Zinc-finger</keyword>
<evidence type="ECO:0000256" key="4">
    <source>
        <dbReference type="ARBA" id="ARBA00022679"/>
    </source>
</evidence>
<keyword evidence="5" id="KW-0479">Metal-binding</keyword>
<gene>
    <name evidence="14" type="ORF">GBAR_LOCUS19011</name>
</gene>
<keyword evidence="3" id="KW-0963">Cytoplasm</keyword>
<feature type="repeat" description="ANK" evidence="10">
    <location>
        <begin position="359"/>
        <end position="391"/>
    </location>
</feature>
<dbReference type="GO" id="GO:0061630">
    <property type="term" value="F:ubiquitin protein ligase activity"/>
    <property type="evidence" value="ECO:0007669"/>
    <property type="project" value="UniProtKB-EC"/>
</dbReference>
<dbReference type="Pfam" id="PF12796">
    <property type="entry name" value="Ank_2"/>
    <property type="match status" value="2"/>
</dbReference>
<comment type="subcellular location">
    <subcellularLocation>
        <location evidence="1">Cytoplasm</location>
    </subcellularLocation>
</comment>
<dbReference type="PROSITE" id="PS50297">
    <property type="entry name" value="ANK_REP_REGION"/>
    <property type="match status" value="2"/>
</dbReference>
<dbReference type="Gene3D" id="3.30.60.90">
    <property type="match status" value="1"/>
</dbReference>
<sequence length="561" mass="61229">MIVYTIPFLRFISSAHARKIREFPCGGGCGAKLRRDMEAALGQRVVRGPDWEWGDQDGGEGFVGTVAGVEEGGGGVIVQWDMGQRCRYRCGKDNKFDLSVLDCAQIGTSHQHLVKCSSCSQEVWGFLWRCVHCFEGGGLCNSCYMAGKHSPFHSFVRIDTDGGPRVKVQPRKVLHGVQACGIYPGAVVVRGNDWKPAWKDQDGGSGNLGDVIEIRNWKNESFRSTVQVMWSGGNKPNVYRLGLKGKFIGTTGVVQHITDSGRSDCQLPRPGHLPRQPSAVTKVEGVAVYRVGDAVRVNEDKDQVAREQKGHGGWREEMAEVDVKVKDKTGLLVATAEGWPEVVKLLLDFKANVNEPEQDGNTALHVAVAAHRSEAVRTLLEAGASPTVYNKAHLTPILAAATTGFYLGLEQLIGSHPDEVKSQRDEDGNGALHLAAANNHLDLVCLLAEKEACDVNAANKTKRQTALHVAAVDGHTRIVEHLLVHCEANPDATDVDGHTPLQLISRELHQSRPSPENYMSTGCLLAKYGATFDKENLTNDFGCSTYFVTLLVSYSEKRSRS</sequence>
<dbReference type="SMART" id="SM00248">
    <property type="entry name" value="ANK"/>
    <property type="match status" value="5"/>
</dbReference>
<dbReference type="PROSITE" id="PS50088">
    <property type="entry name" value="ANK_REPEAT"/>
    <property type="match status" value="4"/>
</dbReference>
<dbReference type="SUPFAM" id="SSF159034">
    <property type="entry name" value="Mib/herc2 domain-like"/>
    <property type="match status" value="2"/>
</dbReference>
<protein>
    <submittedName>
        <fullName evidence="14">E3 ubiquitin-protein ligase mind-bomb</fullName>
    </submittedName>
</protein>
<feature type="repeat" description="ANK" evidence="10">
    <location>
        <begin position="427"/>
        <end position="460"/>
    </location>
</feature>
<dbReference type="AlphaFoldDB" id="A0AA35SRN3"/>
<dbReference type="SUPFAM" id="SSF57850">
    <property type="entry name" value="RING/U-box"/>
    <property type="match status" value="1"/>
</dbReference>
<evidence type="ECO:0000256" key="7">
    <source>
        <dbReference type="ARBA" id="ARBA00022771"/>
    </source>
</evidence>
<dbReference type="InterPro" id="IPR037252">
    <property type="entry name" value="Mib_Herc2_sf"/>
</dbReference>
<evidence type="ECO:0000256" key="6">
    <source>
        <dbReference type="ARBA" id="ARBA00022737"/>
    </source>
</evidence>
<name>A0AA35SRN3_GEOBA</name>
<comment type="pathway">
    <text evidence="2">Protein modification; protein ubiquitination.</text>
</comment>
<dbReference type="Gene3D" id="2.30.30.40">
    <property type="entry name" value="SH3 Domains"/>
    <property type="match status" value="2"/>
</dbReference>
<dbReference type="EMBL" id="CASHTH010002686">
    <property type="protein sequence ID" value="CAI8033706.1"/>
    <property type="molecule type" value="Genomic_DNA"/>
</dbReference>